<proteinExistence type="predicted"/>
<dbReference type="EMBL" id="JAVDZE010000001">
    <property type="protein sequence ID" value="MDV3103384.1"/>
    <property type="molecule type" value="Genomic_DNA"/>
</dbReference>
<gene>
    <name evidence="1" type="ORF">RBI02_02315</name>
</gene>
<keyword evidence="2" id="KW-1185">Reference proteome</keyword>
<sequence>MDLTASDALFGLILVLLLSAGISVGIAHALPERGRAEVPSQLDSKLEEIERRLRSIEKKVEKIERFIEE</sequence>
<organism evidence="1 2">
    <name type="scientific">Thermococcus waiotapuensis</name>
    <dbReference type="NCBI Taxonomy" id="90909"/>
    <lineage>
        <taxon>Archaea</taxon>
        <taxon>Methanobacteriati</taxon>
        <taxon>Methanobacteriota</taxon>
        <taxon>Thermococci</taxon>
        <taxon>Thermococcales</taxon>
        <taxon>Thermococcaceae</taxon>
        <taxon>Thermococcus</taxon>
    </lineage>
</organism>
<evidence type="ECO:0000313" key="2">
    <source>
        <dbReference type="Proteomes" id="UP001245683"/>
    </source>
</evidence>
<dbReference type="RefSeq" id="WP_315340030.1">
    <property type="nucleotide sequence ID" value="NZ_JAVDZE010000001.1"/>
</dbReference>
<dbReference type="Proteomes" id="UP001245683">
    <property type="component" value="Unassembled WGS sequence"/>
</dbReference>
<reference evidence="1 2" key="1">
    <citation type="submission" date="2023-08" db="EMBL/GenBank/DDBJ databases">
        <title>Draft genome sequence of Thermococcus waiotapuensis WT1T, a thermophilic sulphur-dependent archaeon from order Thermococcales.</title>
        <authorList>
            <person name="Manners S.H."/>
            <person name="Carere C.R."/>
            <person name="Dhami M.K."/>
            <person name="Dobson R.C.J."/>
            <person name="Stott M.B."/>
        </authorList>
    </citation>
    <scope>NUCLEOTIDE SEQUENCE [LARGE SCALE GENOMIC DNA]</scope>
    <source>
        <strain evidence="1 2">WT1</strain>
    </source>
</reference>
<evidence type="ECO:0000313" key="1">
    <source>
        <dbReference type="EMBL" id="MDV3103384.1"/>
    </source>
</evidence>
<name>A0AAE4NUJ8_9EURY</name>
<dbReference type="AlphaFoldDB" id="A0AAE4NUJ8"/>
<comment type="caution">
    <text evidence="1">The sequence shown here is derived from an EMBL/GenBank/DDBJ whole genome shotgun (WGS) entry which is preliminary data.</text>
</comment>
<protein>
    <submittedName>
        <fullName evidence="1">Uncharacterized protein</fullName>
    </submittedName>
</protein>
<accession>A0AAE4NUJ8</accession>